<reference evidence="1" key="1">
    <citation type="submission" date="2020-05" db="EMBL/GenBank/DDBJ databases">
        <title>Structure and Biosynthesis of Myxolipoxazoles and Myxopyrimidinols: Unique Myxobacterial Fatty Acids Featuring Isoxazole and 4-Pyrimidinol Heterocycles.</title>
        <authorList>
            <person name="Popoff A."/>
            <person name="Hug J.J."/>
            <person name="Walesch S."/>
            <person name="Garcia R."/>
            <person name="Mueller R."/>
        </authorList>
    </citation>
    <scope>NUCLEOTIDE SEQUENCE</scope>
    <source>
        <strain evidence="1">Mx x48</strain>
    </source>
</reference>
<dbReference type="EMBL" id="MT513750">
    <property type="protein sequence ID" value="QKW94299.1"/>
    <property type="molecule type" value="Genomic_DNA"/>
</dbReference>
<evidence type="ECO:0000313" key="1">
    <source>
        <dbReference type="EMBL" id="QKW94299.1"/>
    </source>
</evidence>
<dbReference type="AlphaFoldDB" id="A0A7U3MVZ5"/>
<name>A0A7U3MVZ5_MYXXA</name>
<organism evidence="1">
    <name type="scientific">Myxococcus xanthus</name>
    <dbReference type="NCBI Taxonomy" id="34"/>
    <lineage>
        <taxon>Bacteria</taxon>
        <taxon>Pseudomonadati</taxon>
        <taxon>Myxococcota</taxon>
        <taxon>Myxococcia</taxon>
        <taxon>Myxococcales</taxon>
        <taxon>Cystobacterineae</taxon>
        <taxon>Myxococcaceae</taxon>
        <taxon>Myxococcus</taxon>
    </lineage>
</organism>
<protein>
    <submittedName>
        <fullName evidence="1">Lipoprotein</fullName>
    </submittedName>
</protein>
<keyword evidence="1" id="KW-0449">Lipoprotein</keyword>
<proteinExistence type="predicted"/>
<accession>A0A7U3MVZ5</accession>
<sequence length="259" mass="28855">MNPPFHGDFTMFSAFSRPLRTFTATTALLALAGCGDDTQDPLPDPPEELACDAQTYAEAVRNAAEPTSADISTALWEISPSNPRLIWNEDQTAVRMAIWTTYTGYTLGENTLSREVWVTPAPQLQTFCKTVPEEKLVARLNQYLGLPPATEGDNARYIVELWVRPADMFRPCPDAEIDDTSCGLQFPASATSEHKDWINAYYASSYGFWQSTHYPWTGLGYTYDWCNADTRVGGSEYVVRADSIVNVTGKFERAIYCAP</sequence>